<organism evidence="1 2">
    <name type="scientific">Populus trichocarpa</name>
    <name type="common">Western balsam poplar</name>
    <name type="synonym">Populus balsamifera subsp. trichocarpa</name>
    <dbReference type="NCBI Taxonomy" id="3694"/>
    <lineage>
        <taxon>Eukaryota</taxon>
        <taxon>Viridiplantae</taxon>
        <taxon>Streptophyta</taxon>
        <taxon>Embryophyta</taxon>
        <taxon>Tracheophyta</taxon>
        <taxon>Spermatophyta</taxon>
        <taxon>Magnoliopsida</taxon>
        <taxon>eudicotyledons</taxon>
        <taxon>Gunneridae</taxon>
        <taxon>Pentapetalae</taxon>
        <taxon>rosids</taxon>
        <taxon>fabids</taxon>
        <taxon>Malpighiales</taxon>
        <taxon>Salicaceae</taxon>
        <taxon>Saliceae</taxon>
        <taxon>Populus</taxon>
    </lineage>
</organism>
<dbReference type="EMBL" id="CM009291">
    <property type="protein sequence ID" value="PNT48203.2"/>
    <property type="molecule type" value="Genomic_DNA"/>
</dbReference>
<dbReference type="STRING" id="3694.A0A2K2BEI8"/>
<evidence type="ECO:0000313" key="1">
    <source>
        <dbReference type="EMBL" id="PNT48203.2"/>
    </source>
</evidence>
<proteinExistence type="predicted"/>
<sequence length="121" mass="14103">MPAEKLLIRDVPFDIVCASTQVIFTNTTLPKPRELKSRIERETRQKLPRGPPAKLPPTAQRRLAQMHTLTQHLNAKTEDETTKEEVRLLSCQLNKKRRCKYKLLLSRCYCIIIIIFDFKGI</sequence>
<evidence type="ECO:0000313" key="2">
    <source>
        <dbReference type="Proteomes" id="UP000006729"/>
    </source>
</evidence>
<keyword evidence="2" id="KW-1185">Reference proteome</keyword>
<gene>
    <name evidence="1" type="ORF">POPTR_002G065900</name>
</gene>
<dbReference type="Proteomes" id="UP000006729">
    <property type="component" value="Chromosome 2"/>
</dbReference>
<dbReference type="AlphaFoldDB" id="A0A2K2BEI8"/>
<accession>A0A2K2BEI8</accession>
<protein>
    <submittedName>
        <fullName evidence="1">Uncharacterized protein</fullName>
    </submittedName>
</protein>
<reference evidence="1 2" key="1">
    <citation type="journal article" date="2006" name="Science">
        <title>The genome of black cottonwood, Populus trichocarpa (Torr. &amp; Gray).</title>
        <authorList>
            <person name="Tuskan G.A."/>
            <person name="Difazio S."/>
            <person name="Jansson S."/>
            <person name="Bohlmann J."/>
            <person name="Grigoriev I."/>
            <person name="Hellsten U."/>
            <person name="Putnam N."/>
            <person name="Ralph S."/>
            <person name="Rombauts S."/>
            <person name="Salamov A."/>
            <person name="Schein J."/>
            <person name="Sterck L."/>
            <person name="Aerts A."/>
            <person name="Bhalerao R.R."/>
            <person name="Bhalerao R.P."/>
            <person name="Blaudez D."/>
            <person name="Boerjan W."/>
            <person name="Brun A."/>
            <person name="Brunner A."/>
            <person name="Busov V."/>
            <person name="Campbell M."/>
            <person name="Carlson J."/>
            <person name="Chalot M."/>
            <person name="Chapman J."/>
            <person name="Chen G.L."/>
            <person name="Cooper D."/>
            <person name="Coutinho P.M."/>
            <person name="Couturier J."/>
            <person name="Covert S."/>
            <person name="Cronk Q."/>
            <person name="Cunningham R."/>
            <person name="Davis J."/>
            <person name="Degroeve S."/>
            <person name="Dejardin A."/>
            <person name="Depamphilis C."/>
            <person name="Detter J."/>
            <person name="Dirks B."/>
            <person name="Dubchak I."/>
            <person name="Duplessis S."/>
            <person name="Ehlting J."/>
            <person name="Ellis B."/>
            <person name="Gendler K."/>
            <person name="Goodstein D."/>
            <person name="Gribskov M."/>
            <person name="Grimwood J."/>
            <person name="Groover A."/>
            <person name="Gunter L."/>
            <person name="Hamberger B."/>
            <person name="Heinze B."/>
            <person name="Helariutta Y."/>
            <person name="Henrissat B."/>
            <person name="Holligan D."/>
            <person name="Holt R."/>
            <person name="Huang W."/>
            <person name="Islam-Faridi N."/>
            <person name="Jones S."/>
            <person name="Jones-Rhoades M."/>
            <person name="Jorgensen R."/>
            <person name="Joshi C."/>
            <person name="Kangasjarvi J."/>
            <person name="Karlsson J."/>
            <person name="Kelleher C."/>
            <person name="Kirkpatrick R."/>
            <person name="Kirst M."/>
            <person name="Kohler A."/>
            <person name="Kalluri U."/>
            <person name="Larimer F."/>
            <person name="Leebens-Mack J."/>
            <person name="Leple J.C."/>
            <person name="Locascio P."/>
            <person name="Lou Y."/>
            <person name="Lucas S."/>
            <person name="Martin F."/>
            <person name="Montanini B."/>
            <person name="Napoli C."/>
            <person name="Nelson D.R."/>
            <person name="Nelson C."/>
            <person name="Nieminen K."/>
            <person name="Nilsson O."/>
            <person name="Pereda V."/>
            <person name="Peter G."/>
            <person name="Philippe R."/>
            <person name="Pilate G."/>
            <person name="Poliakov A."/>
            <person name="Razumovskaya J."/>
            <person name="Richardson P."/>
            <person name="Rinaldi C."/>
            <person name="Ritland K."/>
            <person name="Rouze P."/>
            <person name="Ryaboy D."/>
            <person name="Schmutz J."/>
            <person name="Schrader J."/>
            <person name="Segerman B."/>
            <person name="Shin H."/>
            <person name="Siddiqui A."/>
            <person name="Sterky F."/>
            <person name="Terry A."/>
            <person name="Tsai C.J."/>
            <person name="Uberbacher E."/>
            <person name="Unneberg P."/>
            <person name="Vahala J."/>
            <person name="Wall K."/>
            <person name="Wessler S."/>
            <person name="Yang G."/>
            <person name="Yin T."/>
            <person name="Douglas C."/>
            <person name="Marra M."/>
            <person name="Sandberg G."/>
            <person name="Van de Peer Y."/>
            <person name="Rokhsar D."/>
        </authorList>
    </citation>
    <scope>NUCLEOTIDE SEQUENCE [LARGE SCALE GENOMIC DNA]</scope>
    <source>
        <strain evidence="2">cv. Nisqually</strain>
    </source>
</reference>
<name>A0A2K2BEI8_POPTR</name>
<dbReference type="InParanoid" id="A0A2K2BEI8"/>